<evidence type="ECO:0000313" key="3">
    <source>
        <dbReference type="Proteomes" id="UP000070366"/>
    </source>
</evidence>
<dbReference type="AlphaFoldDB" id="A0A136Q6X9"/>
<reference evidence="2 3" key="1">
    <citation type="submission" date="2016-02" db="EMBL/GenBank/DDBJ databases">
        <authorList>
            <person name="Wen L."/>
            <person name="He K."/>
            <person name="Yang H."/>
        </authorList>
    </citation>
    <scope>NUCLEOTIDE SEQUENCE [LARGE SCALE GENOMIC DNA]</scope>
    <source>
        <strain evidence="2 3">DSM 22607</strain>
    </source>
</reference>
<comment type="caution">
    <text evidence="2">The sequence shown here is derived from an EMBL/GenBank/DDBJ whole genome shotgun (WGS) entry which is preliminary data.</text>
</comment>
<dbReference type="OrthoDB" id="9801315at2"/>
<evidence type="ECO:0000256" key="1">
    <source>
        <dbReference type="SAM" id="MobiDB-lite"/>
    </source>
</evidence>
<proteinExistence type="predicted"/>
<protein>
    <submittedName>
        <fullName evidence="2">Uncharacterized protein</fullName>
    </submittedName>
</protein>
<keyword evidence="3" id="KW-1185">Reference proteome</keyword>
<organism evidence="2 3">
    <name type="scientific">Christensenella minuta</name>
    <dbReference type="NCBI Taxonomy" id="626937"/>
    <lineage>
        <taxon>Bacteria</taxon>
        <taxon>Bacillati</taxon>
        <taxon>Bacillota</taxon>
        <taxon>Clostridia</taxon>
        <taxon>Christensenellales</taxon>
        <taxon>Christensenellaceae</taxon>
        <taxon>Christensenella</taxon>
    </lineage>
</organism>
<gene>
    <name evidence="2" type="ORF">HMPREF3293_00727</name>
</gene>
<dbReference type="KEGG" id="cmiu:B1H56_09080"/>
<evidence type="ECO:0000313" key="2">
    <source>
        <dbReference type="EMBL" id="KXK66428.1"/>
    </source>
</evidence>
<feature type="region of interest" description="Disordered" evidence="1">
    <location>
        <begin position="53"/>
        <end position="75"/>
    </location>
</feature>
<name>A0A136Q6X9_9FIRM</name>
<dbReference type="Proteomes" id="UP000070366">
    <property type="component" value="Unassembled WGS sequence"/>
</dbReference>
<feature type="compositionally biased region" description="Basic and acidic residues" evidence="1">
    <location>
        <begin position="53"/>
        <end position="63"/>
    </location>
</feature>
<accession>A0A136Q6X9</accession>
<dbReference type="EMBL" id="LSZW01000045">
    <property type="protein sequence ID" value="KXK66428.1"/>
    <property type="molecule type" value="Genomic_DNA"/>
</dbReference>
<dbReference type="STRING" id="626937.HMPREF3293_00727"/>
<sequence>MAKKKLTKVQKRERRKQKAVMWLADYTGSHVVRAYCKKFNVDQTCAIRELSELGRPIPDRQPEDTPGEPAFTAESSEWQYEESHDSGNFFLDFSSVPTCKKKQGVLRNWKGHYCKVCERYLANERFSGKGRQAHICKQCASMLCAERRAKHKAQRNN</sequence>